<sequence>MESILGPRESGEFIASCENLNLKCNDDGVMKVASMIVNAMKNGEIKQIDFDAHELHPKGGDQAAVDWVFLMDTINFSFWSNIDTPFYVTYKGKTYSGYFAGCAAVNRALENNLPITSAAFMSTVDEKMLTDIFKSDVGGTIPLIAERVKAINESGKVLIEKFNGTFYTAVKNCHKSAKTLLEIIVENFESFRDFAVYRGKKISLLKRAQILVADIYGCLKNKNDIGNFNDIDILTMFADYRVPQVCAYLGALEYSDFLMEKLKKKEILENGEPLEVELRAMSIYCCDKIVRQIQKLLDIQKNHEEFKDFRKATAMDVDIFLWIYRREHAKEIEDKIPFHRVRCIYY</sequence>
<keyword evidence="7" id="KW-1185">Reference proteome</keyword>
<dbReference type="PANTHER" id="PTHR21314">
    <property type="entry name" value="QUEUOSINE 5'-PHOSPHATE N-GLYCOSYLASE_HYDROLASE-RELATED"/>
    <property type="match status" value="1"/>
</dbReference>
<name>A0A0N4ZSJ7_PARTI</name>
<evidence type="ECO:0000256" key="1">
    <source>
        <dbReference type="ARBA" id="ARBA00022801"/>
    </source>
</evidence>
<dbReference type="InterPro" id="IPR019438">
    <property type="entry name" value="Q_salvage"/>
</dbReference>
<dbReference type="EC" id="3.2.2.-" evidence="6"/>
<dbReference type="AlphaFoldDB" id="A0A0N4ZSJ7"/>
<protein>
    <recommendedName>
        <fullName evidence="3 6">Queuosine 5'-phosphate N-glycosylase/hydrolase</fullName>
        <ecNumber evidence="6">3.2.2.-</ecNumber>
    </recommendedName>
    <alternativeName>
        <fullName evidence="4 6">Queuosine-nucleotide N-glycosylase/hydrolase</fullName>
    </alternativeName>
</protein>
<evidence type="ECO:0000313" key="8">
    <source>
        <dbReference type="WBParaSite" id="PTRK_0001147800.1"/>
    </source>
</evidence>
<comment type="function">
    <text evidence="6">Catalyzes the hydrolysis of queuosine 5'-phosphate, releasing the nucleobase queuine (q). Is required for salvage of queuine from exogenous queuosine (Q) that is imported and then converted to queuosine 5'-phosphate intracellularly.</text>
</comment>
<comment type="similarity">
    <text evidence="2 6">Belongs to the QNG1 protein family.</text>
</comment>
<organism evidence="7 8">
    <name type="scientific">Parastrongyloides trichosuri</name>
    <name type="common">Possum-specific nematode worm</name>
    <dbReference type="NCBI Taxonomy" id="131310"/>
    <lineage>
        <taxon>Eukaryota</taxon>
        <taxon>Metazoa</taxon>
        <taxon>Ecdysozoa</taxon>
        <taxon>Nematoda</taxon>
        <taxon>Chromadorea</taxon>
        <taxon>Rhabditida</taxon>
        <taxon>Tylenchina</taxon>
        <taxon>Panagrolaimomorpha</taxon>
        <taxon>Strongyloidoidea</taxon>
        <taxon>Strongyloididae</taxon>
        <taxon>Parastrongyloides</taxon>
    </lineage>
</organism>
<dbReference type="GO" id="GO:0006400">
    <property type="term" value="P:tRNA modification"/>
    <property type="evidence" value="ECO:0007669"/>
    <property type="project" value="TreeGrafter"/>
</dbReference>
<accession>A0A0N4ZSJ7</accession>
<reference evidence="8" key="1">
    <citation type="submission" date="2017-02" db="UniProtKB">
        <authorList>
            <consortium name="WormBaseParasite"/>
        </authorList>
    </citation>
    <scope>IDENTIFICATION</scope>
</reference>
<comment type="catalytic activity">
    <reaction evidence="5 6">
        <text>queuosine 5'-phosphate + H2O = queuine + D-ribose 5-phosphate</text>
        <dbReference type="Rhea" id="RHEA:75387"/>
        <dbReference type="ChEBI" id="CHEBI:15377"/>
        <dbReference type="ChEBI" id="CHEBI:17433"/>
        <dbReference type="ChEBI" id="CHEBI:78346"/>
        <dbReference type="ChEBI" id="CHEBI:194371"/>
    </reaction>
    <physiologicalReaction direction="left-to-right" evidence="5 6">
        <dbReference type="Rhea" id="RHEA:75388"/>
    </physiologicalReaction>
</comment>
<proteinExistence type="inferred from homology"/>
<evidence type="ECO:0000256" key="4">
    <source>
        <dbReference type="ARBA" id="ARBA00035393"/>
    </source>
</evidence>
<dbReference type="STRING" id="131310.A0A0N4ZSJ7"/>
<dbReference type="WBParaSite" id="PTRK_0001147800.1">
    <property type="protein sequence ID" value="PTRK_0001147800.1"/>
    <property type="gene ID" value="PTRK_0001147800"/>
</dbReference>
<evidence type="ECO:0000256" key="6">
    <source>
        <dbReference type="RuleBase" id="RU365002"/>
    </source>
</evidence>
<dbReference type="Proteomes" id="UP000038045">
    <property type="component" value="Unplaced"/>
</dbReference>
<evidence type="ECO:0000256" key="3">
    <source>
        <dbReference type="ARBA" id="ARBA00035306"/>
    </source>
</evidence>
<keyword evidence="1 6" id="KW-0378">Hydrolase</keyword>
<dbReference type="Pfam" id="PF10343">
    <property type="entry name" value="Q_salvage"/>
    <property type="match status" value="1"/>
</dbReference>
<evidence type="ECO:0000313" key="7">
    <source>
        <dbReference type="Proteomes" id="UP000038045"/>
    </source>
</evidence>
<dbReference type="GO" id="GO:0016787">
    <property type="term" value="F:hydrolase activity"/>
    <property type="evidence" value="ECO:0007669"/>
    <property type="project" value="UniProtKB-KW"/>
</dbReference>
<dbReference type="PANTHER" id="PTHR21314:SF0">
    <property type="entry name" value="QUEUOSINE 5'-PHOSPHATE N-GLYCOSYLASE_HYDROLASE"/>
    <property type="match status" value="1"/>
</dbReference>
<evidence type="ECO:0000256" key="2">
    <source>
        <dbReference type="ARBA" id="ARBA00035119"/>
    </source>
</evidence>
<evidence type="ECO:0000256" key="5">
    <source>
        <dbReference type="ARBA" id="ARBA00048204"/>
    </source>
</evidence>